<keyword evidence="8" id="KW-1185">Reference proteome</keyword>
<evidence type="ECO:0000256" key="2">
    <source>
        <dbReference type="ARBA" id="ARBA00022692"/>
    </source>
</evidence>
<evidence type="ECO:0000313" key="8">
    <source>
        <dbReference type="Proteomes" id="UP000030665"/>
    </source>
</evidence>
<accession>A0A077Z0G4</accession>
<feature type="transmembrane region" description="Helical" evidence="5">
    <location>
        <begin position="67"/>
        <end position="94"/>
    </location>
</feature>
<feature type="transmembrane region" description="Helical" evidence="5">
    <location>
        <begin position="154"/>
        <end position="177"/>
    </location>
</feature>
<dbReference type="OrthoDB" id="10407655at2759"/>
<name>A0A077Z0G4_TRITR</name>
<evidence type="ECO:0000259" key="6">
    <source>
        <dbReference type="PROSITE" id="PS50262"/>
    </source>
</evidence>
<feature type="transmembrane region" description="Helical" evidence="5">
    <location>
        <begin position="245"/>
        <end position="264"/>
    </location>
</feature>
<comment type="subcellular location">
    <subcellularLocation>
        <location evidence="1">Membrane</location>
    </subcellularLocation>
</comment>
<dbReference type="SUPFAM" id="SSF81321">
    <property type="entry name" value="Family A G protein-coupled receptor-like"/>
    <property type="match status" value="1"/>
</dbReference>
<dbReference type="InterPro" id="IPR017452">
    <property type="entry name" value="GPCR_Rhodpsn_7TM"/>
</dbReference>
<dbReference type="PROSITE" id="PS50262">
    <property type="entry name" value="G_PROTEIN_RECEP_F1_2"/>
    <property type="match status" value="1"/>
</dbReference>
<proteinExistence type="predicted"/>
<protein>
    <recommendedName>
        <fullName evidence="6">G-protein coupled receptors family 1 profile domain-containing protein</fullName>
    </recommendedName>
</protein>
<feature type="transmembrane region" description="Helical" evidence="5">
    <location>
        <begin position="202"/>
        <end position="224"/>
    </location>
</feature>
<evidence type="ECO:0000256" key="5">
    <source>
        <dbReference type="SAM" id="Phobius"/>
    </source>
</evidence>
<evidence type="ECO:0000256" key="1">
    <source>
        <dbReference type="ARBA" id="ARBA00004370"/>
    </source>
</evidence>
<feature type="transmembrane region" description="Helical" evidence="5">
    <location>
        <begin position="284"/>
        <end position="303"/>
    </location>
</feature>
<dbReference type="Proteomes" id="UP000030665">
    <property type="component" value="Unassembled WGS sequence"/>
</dbReference>
<gene>
    <name evidence="7" type="ORF">TTRE_0000180601</name>
</gene>
<organism evidence="7 8">
    <name type="scientific">Trichuris trichiura</name>
    <name type="common">Whipworm</name>
    <name type="synonym">Trichocephalus trichiurus</name>
    <dbReference type="NCBI Taxonomy" id="36087"/>
    <lineage>
        <taxon>Eukaryota</taxon>
        <taxon>Metazoa</taxon>
        <taxon>Ecdysozoa</taxon>
        <taxon>Nematoda</taxon>
        <taxon>Enoplea</taxon>
        <taxon>Dorylaimia</taxon>
        <taxon>Trichinellida</taxon>
        <taxon>Trichuridae</taxon>
        <taxon>Trichuris</taxon>
    </lineage>
</organism>
<evidence type="ECO:0000256" key="4">
    <source>
        <dbReference type="ARBA" id="ARBA00023136"/>
    </source>
</evidence>
<sequence>MECIEQNASNRMCPSSGFMLSLTDCYGKPNVPIFIVYLLGDIIAVCLNCLLVLLAMKVRAKHACTDLLIAFSIAHLLLLVTSIFSHFHNIYLLTHYNDEQMITPLGCLSLKPETFITLFGFHLISLLLFYMSLERMTWLAPVKMHSYLFTPQRTKMACFVFAIFAGTMQFFCFISIAESSTLLRPSQCTLKKMFPATMYKNITYWNLSISYCLGIVYLIFYFVYWYKKRTVRTHLQTMRLKRDEAYTRSLAIIVLVAIALYIFPRTLILAVDENEDAKDKLIDILNSLNHILSILTPLIYFCSNPDIKEQFWKLLNSIQWLKNRLKQQSSVVYIG</sequence>
<feature type="domain" description="G-protein coupled receptors family 1 profile" evidence="6">
    <location>
        <begin position="47"/>
        <end position="300"/>
    </location>
</feature>
<feature type="transmembrane region" description="Helical" evidence="5">
    <location>
        <begin position="34"/>
        <end position="55"/>
    </location>
</feature>
<dbReference type="Gene3D" id="1.20.1070.10">
    <property type="entry name" value="Rhodopsin 7-helix transmembrane proteins"/>
    <property type="match status" value="1"/>
</dbReference>
<dbReference type="AlphaFoldDB" id="A0A077Z0G4"/>
<feature type="transmembrane region" description="Helical" evidence="5">
    <location>
        <begin position="114"/>
        <end position="133"/>
    </location>
</feature>
<keyword evidence="3 5" id="KW-1133">Transmembrane helix</keyword>
<dbReference type="GO" id="GO:0016020">
    <property type="term" value="C:membrane"/>
    <property type="evidence" value="ECO:0007669"/>
    <property type="project" value="UniProtKB-SubCell"/>
</dbReference>
<evidence type="ECO:0000256" key="3">
    <source>
        <dbReference type="ARBA" id="ARBA00022989"/>
    </source>
</evidence>
<dbReference type="EMBL" id="HG805858">
    <property type="protein sequence ID" value="CDW53541.1"/>
    <property type="molecule type" value="Genomic_DNA"/>
</dbReference>
<reference evidence="7" key="2">
    <citation type="submission" date="2014-03" db="EMBL/GenBank/DDBJ databases">
        <title>The whipworm genome and dual-species transcriptomics of an intimate host-pathogen interaction.</title>
        <authorList>
            <person name="Foth B.J."/>
            <person name="Tsai I.J."/>
            <person name="Reid A.J."/>
            <person name="Bancroft A.J."/>
            <person name="Nichol S."/>
            <person name="Tracey A."/>
            <person name="Holroyd N."/>
            <person name="Cotton J.A."/>
            <person name="Stanley E.J."/>
            <person name="Zarowiecki M."/>
            <person name="Liu J.Z."/>
            <person name="Huckvale T."/>
            <person name="Cooper P.J."/>
            <person name="Grencis R.K."/>
            <person name="Berriman M."/>
        </authorList>
    </citation>
    <scope>NUCLEOTIDE SEQUENCE [LARGE SCALE GENOMIC DNA]</scope>
</reference>
<keyword evidence="2 5" id="KW-0812">Transmembrane</keyword>
<reference evidence="7" key="1">
    <citation type="submission" date="2014-01" db="EMBL/GenBank/DDBJ databases">
        <authorList>
            <person name="Aslett M."/>
        </authorList>
    </citation>
    <scope>NUCLEOTIDE SEQUENCE</scope>
</reference>
<evidence type="ECO:0000313" key="7">
    <source>
        <dbReference type="EMBL" id="CDW53541.1"/>
    </source>
</evidence>
<keyword evidence="4 5" id="KW-0472">Membrane</keyword>